<dbReference type="AlphaFoldDB" id="A0A6V8KYP5"/>
<dbReference type="EMBL" id="BLPG01000001">
    <property type="protein sequence ID" value="GFJ88500.1"/>
    <property type="molecule type" value="Genomic_DNA"/>
</dbReference>
<evidence type="ECO:0000313" key="2">
    <source>
        <dbReference type="Proteomes" id="UP000482960"/>
    </source>
</evidence>
<sequence length="173" mass="18324">MPSSRSAACWSPRVGGACDTVPGDLPGGQRRPRAALTEREADDYATFVVAVDKVLDGDARRVVDGKVYVAVLVGSEATPRRLAELNPQATIVAVLDDITTWRPVPEATVVRPAAIPAAAPLYYAYHDGLWLQGAQDSQMYGIDVEHTVLAPAWGGVRDVEGLATTLQEATLGG</sequence>
<protein>
    <submittedName>
        <fullName evidence="1">Uncharacterized protein</fullName>
    </submittedName>
</protein>
<evidence type="ECO:0000313" key="1">
    <source>
        <dbReference type="EMBL" id="GFJ88500.1"/>
    </source>
</evidence>
<reference evidence="1 2" key="1">
    <citation type="submission" date="2020-03" db="EMBL/GenBank/DDBJ databases">
        <title>Whole genome shotgun sequence of Phytohabitans rumicis NBRC 108638.</title>
        <authorList>
            <person name="Komaki H."/>
            <person name="Tamura T."/>
        </authorList>
    </citation>
    <scope>NUCLEOTIDE SEQUENCE [LARGE SCALE GENOMIC DNA]</scope>
    <source>
        <strain evidence="1 2">NBRC 108638</strain>
    </source>
</reference>
<organism evidence="1 2">
    <name type="scientific">Phytohabitans rumicis</name>
    <dbReference type="NCBI Taxonomy" id="1076125"/>
    <lineage>
        <taxon>Bacteria</taxon>
        <taxon>Bacillati</taxon>
        <taxon>Actinomycetota</taxon>
        <taxon>Actinomycetes</taxon>
        <taxon>Micromonosporales</taxon>
        <taxon>Micromonosporaceae</taxon>
    </lineage>
</organism>
<dbReference type="Proteomes" id="UP000482960">
    <property type="component" value="Unassembled WGS sequence"/>
</dbReference>
<comment type="caution">
    <text evidence="1">The sequence shown here is derived from an EMBL/GenBank/DDBJ whole genome shotgun (WGS) entry which is preliminary data.</text>
</comment>
<reference evidence="1 2" key="2">
    <citation type="submission" date="2020-03" db="EMBL/GenBank/DDBJ databases">
        <authorList>
            <person name="Ichikawa N."/>
            <person name="Kimura A."/>
            <person name="Kitahashi Y."/>
            <person name="Uohara A."/>
        </authorList>
    </citation>
    <scope>NUCLEOTIDE SEQUENCE [LARGE SCALE GENOMIC DNA]</scope>
    <source>
        <strain evidence="1 2">NBRC 108638</strain>
    </source>
</reference>
<accession>A0A6V8KYP5</accession>
<keyword evidence="2" id="KW-1185">Reference proteome</keyword>
<name>A0A6V8KYP5_9ACTN</name>
<dbReference type="RefSeq" id="WP_173075858.1">
    <property type="nucleotide sequence ID" value="NZ_BAABJB010000015.1"/>
</dbReference>
<gene>
    <name evidence="1" type="ORF">Prum_021420</name>
</gene>
<proteinExistence type="predicted"/>